<dbReference type="EMBL" id="JBHSQJ010000122">
    <property type="protein sequence ID" value="MFC5910555.1"/>
    <property type="molecule type" value="Genomic_DNA"/>
</dbReference>
<accession>A0ABW1G9D4</accession>
<reference evidence="2" key="1">
    <citation type="journal article" date="2019" name="Int. J. Syst. Evol. Microbiol.">
        <title>The Global Catalogue of Microorganisms (GCM) 10K type strain sequencing project: providing services to taxonomists for standard genome sequencing and annotation.</title>
        <authorList>
            <consortium name="The Broad Institute Genomics Platform"/>
            <consortium name="The Broad Institute Genome Sequencing Center for Infectious Disease"/>
            <person name="Wu L."/>
            <person name="Ma J."/>
        </authorList>
    </citation>
    <scope>NUCLEOTIDE SEQUENCE [LARGE SCALE GENOMIC DNA]</scope>
    <source>
        <strain evidence="2">JCM 4816</strain>
    </source>
</reference>
<organism evidence="1 2">
    <name type="scientific">Streptacidiphilus monticola</name>
    <dbReference type="NCBI Taxonomy" id="2161674"/>
    <lineage>
        <taxon>Bacteria</taxon>
        <taxon>Bacillati</taxon>
        <taxon>Actinomycetota</taxon>
        <taxon>Actinomycetes</taxon>
        <taxon>Kitasatosporales</taxon>
        <taxon>Streptomycetaceae</taxon>
        <taxon>Streptacidiphilus</taxon>
    </lineage>
</organism>
<dbReference type="Proteomes" id="UP001596174">
    <property type="component" value="Unassembled WGS sequence"/>
</dbReference>
<name>A0ABW1G9D4_9ACTN</name>
<comment type="caution">
    <text evidence="1">The sequence shown here is derived from an EMBL/GenBank/DDBJ whole genome shotgun (WGS) entry which is preliminary data.</text>
</comment>
<sequence length="70" mass="7575">MTFTDAYASYGSTTKPLGSLSHDYTTMWNCHGAPDTKLAYPGAINSAGNSFPAHFRSFGARHKASTCNVW</sequence>
<protein>
    <submittedName>
        <fullName evidence="1">Uncharacterized protein</fullName>
    </submittedName>
</protein>
<evidence type="ECO:0000313" key="2">
    <source>
        <dbReference type="Proteomes" id="UP001596174"/>
    </source>
</evidence>
<proteinExistence type="predicted"/>
<keyword evidence="2" id="KW-1185">Reference proteome</keyword>
<dbReference type="RefSeq" id="WP_380587929.1">
    <property type="nucleotide sequence ID" value="NZ_JBHSQJ010000122.1"/>
</dbReference>
<gene>
    <name evidence="1" type="ORF">ACFP3V_25480</name>
</gene>
<evidence type="ECO:0000313" key="1">
    <source>
        <dbReference type="EMBL" id="MFC5910555.1"/>
    </source>
</evidence>